<name>A0A518EXK6_9BACT</name>
<dbReference type="Gene3D" id="3.40.50.1820">
    <property type="entry name" value="alpha/beta hydrolase"/>
    <property type="match status" value="1"/>
</dbReference>
<dbReference type="InterPro" id="IPR029058">
    <property type="entry name" value="AB_hydrolase_fold"/>
</dbReference>
<keyword evidence="1" id="KW-0732">Signal</keyword>
<protein>
    <recommendedName>
        <fullName evidence="4">Alpha/beta hydrolase family protein</fullName>
    </recommendedName>
</protein>
<dbReference type="Proteomes" id="UP000320390">
    <property type="component" value="Chromosome"/>
</dbReference>
<keyword evidence="3" id="KW-1185">Reference proteome</keyword>
<feature type="signal peptide" evidence="1">
    <location>
        <begin position="1"/>
        <end position="22"/>
    </location>
</feature>
<evidence type="ECO:0008006" key="4">
    <source>
        <dbReference type="Google" id="ProtNLM"/>
    </source>
</evidence>
<feature type="chain" id="PRO_5022031014" description="Alpha/beta hydrolase family protein" evidence="1">
    <location>
        <begin position="23"/>
        <end position="449"/>
    </location>
</feature>
<dbReference type="SUPFAM" id="SSF53474">
    <property type="entry name" value="alpha/beta-Hydrolases"/>
    <property type="match status" value="1"/>
</dbReference>
<proteinExistence type="predicted"/>
<dbReference type="AlphaFoldDB" id="A0A518EXK6"/>
<organism evidence="2 3">
    <name type="scientific">Saltatorellus ferox</name>
    <dbReference type="NCBI Taxonomy" id="2528018"/>
    <lineage>
        <taxon>Bacteria</taxon>
        <taxon>Pseudomonadati</taxon>
        <taxon>Planctomycetota</taxon>
        <taxon>Planctomycetia</taxon>
        <taxon>Planctomycetia incertae sedis</taxon>
        <taxon>Saltatorellus</taxon>
    </lineage>
</organism>
<accession>A0A518EXK6</accession>
<reference evidence="2 3" key="1">
    <citation type="submission" date="2019-02" db="EMBL/GenBank/DDBJ databases">
        <title>Deep-cultivation of Planctomycetes and their phenomic and genomic characterization uncovers novel biology.</title>
        <authorList>
            <person name="Wiegand S."/>
            <person name="Jogler M."/>
            <person name="Boedeker C."/>
            <person name="Pinto D."/>
            <person name="Vollmers J."/>
            <person name="Rivas-Marin E."/>
            <person name="Kohn T."/>
            <person name="Peeters S.H."/>
            <person name="Heuer A."/>
            <person name="Rast P."/>
            <person name="Oberbeckmann S."/>
            <person name="Bunk B."/>
            <person name="Jeske O."/>
            <person name="Meyerdierks A."/>
            <person name="Storesund J.E."/>
            <person name="Kallscheuer N."/>
            <person name="Luecker S."/>
            <person name="Lage O.M."/>
            <person name="Pohl T."/>
            <person name="Merkel B.J."/>
            <person name="Hornburger P."/>
            <person name="Mueller R.-W."/>
            <person name="Bruemmer F."/>
            <person name="Labrenz M."/>
            <person name="Spormann A.M."/>
            <person name="Op den Camp H."/>
            <person name="Overmann J."/>
            <person name="Amann R."/>
            <person name="Jetten M.S.M."/>
            <person name="Mascher T."/>
            <person name="Medema M.H."/>
            <person name="Devos D.P."/>
            <person name="Kaster A.-K."/>
            <person name="Ovreas L."/>
            <person name="Rohde M."/>
            <person name="Galperin M.Y."/>
            <person name="Jogler C."/>
        </authorList>
    </citation>
    <scope>NUCLEOTIDE SEQUENCE [LARGE SCALE GENOMIC DNA]</scope>
    <source>
        <strain evidence="2 3">Poly30</strain>
    </source>
</reference>
<sequence precursor="true">MTPMLLLTLRTASVLAMTAPLALPVVPAPYGAKDLARAARQRWEALADVTLTGDSYRDEKRLCLDLEEYFDGALPDGREAQKAAKLVSKIVEKDSPAGLIWRVEELRGRLLNRVDAKKAAEAFESAVAAYPNEAYTAPAKQSYFHHLVVDAVLARWSATGVDDAEAMLESIANFDPRFAAFLPDRLEERYLTSGLADRLLALYQRLGASLAPRLPDVAAQLSKKEIPDFRSVGGDPRKLYIVLGADRQVVDAPRDLVVVMPGGNGQATEFRYWVEKIATPLLDRYVFAILSAPTWSEEQAQNFVWVTSRFQKEYDAEFPVEEFAREVAADLRGTLALKIDDAFLFAWSSGGPAAYATLLSNDDTFRGAYVLASVFKANQLDLKHANGRRFWLEQGTSDAVTAIRYAREARETLEKKGAEVQLVEFDGGHGFAMPDAQDSLETALNWLSR</sequence>
<evidence type="ECO:0000313" key="3">
    <source>
        <dbReference type="Proteomes" id="UP000320390"/>
    </source>
</evidence>
<gene>
    <name evidence="2" type="ORF">Poly30_43910</name>
</gene>
<evidence type="ECO:0000256" key="1">
    <source>
        <dbReference type="SAM" id="SignalP"/>
    </source>
</evidence>
<evidence type="ECO:0000313" key="2">
    <source>
        <dbReference type="EMBL" id="QDV08836.1"/>
    </source>
</evidence>
<dbReference type="EMBL" id="CP036434">
    <property type="protein sequence ID" value="QDV08836.1"/>
    <property type="molecule type" value="Genomic_DNA"/>
</dbReference>